<reference evidence="1" key="2">
    <citation type="submission" date="2021-08" db="EMBL/GenBank/DDBJ databases">
        <authorList>
            <person name="Tani A."/>
            <person name="Ola A."/>
            <person name="Ogura Y."/>
            <person name="Katsura K."/>
            <person name="Hayashi T."/>
        </authorList>
    </citation>
    <scope>NUCLEOTIDE SEQUENCE</scope>
    <source>
        <strain evidence="1">DSM 14458</strain>
    </source>
</reference>
<accession>A0ABQ4URX1</accession>
<dbReference type="RefSeq" id="WP_137831543.1">
    <property type="nucleotide sequence ID" value="NZ_BPRE01000003.1"/>
</dbReference>
<organism evidence="1 2">
    <name type="scientific">Methylorubrum suomiense</name>
    <dbReference type="NCBI Taxonomy" id="144191"/>
    <lineage>
        <taxon>Bacteria</taxon>
        <taxon>Pseudomonadati</taxon>
        <taxon>Pseudomonadota</taxon>
        <taxon>Alphaproteobacteria</taxon>
        <taxon>Hyphomicrobiales</taxon>
        <taxon>Methylobacteriaceae</taxon>
        <taxon>Methylorubrum</taxon>
    </lineage>
</organism>
<gene>
    <name evidence="1" type="ORF">BGCPKDLD_1323</name>
</gene>
<keyword evidence="2" id="KW-1185">Reference proteome</keyword>
<dbReference type="EMBL" id="BPRE01000003">
    <property type="protein sequence ID" value="GJE74750.1"/>
    <property type="molecule type" value="Genomic_DNA"/>
</dbReference>
<reference evidence="1" key="1">
    <citation type="journal article" date="2021" name="Front. Microbiol.">
        <title>Comprehensive Comparative Genomics and Phenotyping of Methylobacterium Species.</title>
        <authorList>
            <person name="Alessa O."/>
            <person name="Ogura Y."/>
            <person name="Fujitani Y."/>
            <person name="Takami H."/>
            <person name="Hayashi T."/>
            <person name="Sahin N."/>
            <person name="Tani A."/>
        </authorList>
    </citation>
    <scope>NUCLEOTIDE SEQUENCE</scope>
    <source>
        <strain evidence="1">DSM 14458</strain>
    </source>
</reference>
<evidence type="ECO:0000313" key="1">
    <source>
        <dbReference type="EMBL" id="GJE74750.1"/>
    </source>
</evidence>
<comment type="caution">
    <text evidence="1">The sequence shown here is derived from an EMBL/GenBank/DDBJ whole genome shotgun (WGS) entry which is preliminary data.</text>
</comment>
<sequence length="72" mass="8245">MDSYSKLDGELLFYLADATWRSEAMKVLGQTDETADLAERPEAQGEPATLLRIAYEARQRALVRWKVEKDKV</sequence>
<proteinExistence type="predicted"/>
<dbReference type="Proteomes" id="UP001055093">
    <property type="component" value="Unassembled WGS sequence"/>
</dbReference>
<protein>
    <submittedName>
        <fullName evidence="1">Uncharacterized protein</fullName>
    </submittedName>
</protein>
<name>A0ABQ4URX1_9HYPH</name>
<evidence type="ECO:0000313" key="2">
    <source>
        <dbReference type="Proteomes" id="UP001055093"/>
    </source>
</evidence>